<comment type="caution">
    <text evidence="9">The sequence shown here is derived from an EMBL/GenBank/DDBJ whole genome shotgun (WGS) entry which is preliminary data.</text>
</comment>
<dbReference type="GO" id="GO:0009432">
    <property type="term" value="P:SOS response"/>
    <property type="evidence" value="ECO:0007669"/>
    <property type="project" value="TreeGrafter"/>
</dbReference>
<accession>X1B595</accession>
<evidence type="ECO:0000256" key="5">
    <source>
        <dbReference type="ARBA" id="ARBA00022840"/>
    </source>
</evidence>
<evidence type="ECO:0000256" key="6">
    <source>
        <dbReference type="ARBA" id="ARBA00023204"/>
    </source>
</evidence>
<dbReference type="InterPro" id="IPR004604">
    <property type="entry name" value="DNA_recomb/repair_RecN"/>
</dbReference>
<keyword evidence="4" id="KW-0227">DNA damage</keyword>
<evidence type="ECO:0000256" key="2">
    <source>
        <dbReference type="ARBA" id="ARBA00021315"/>
    </source>
</evidence>
<dbReference type="Gene3D" id="3.40.50.300">
    <property type="entry name" value="P-loop containing nucleotide triphosphate hydrolases"/>
    <property type="match status" value="1"/>
</dbReference>
<dbReference type="AlphaFoldDB" id="X1B595"/>
<protein>
    <recommendedName>
        <fullName evidence="2">DNA repair protein RecN</fullName>
    </recommendedName>
    <alternativeName>
        <fullName evidence="7">Recombination protein N</fullName>
    </alternativeName>
</protein>
<evidence type="ECO:0000256" key="7">
    <source>
        <dbReference type="ARBA" id="ARBA00033408"/>
    </source>
</evidence>
<evidence type="ECO:0000256" key="1">
    <source>
        <dbReference type="ARBA" id="ARBA00009441"/>
    </source>
</evidence>
<dbReference type="GO" id="GO:0006310">
    <property type="term" value="P:DNA recombination"/>
    <property type="evidence" value="ECO:0007669"/>
    <property type="project" value="InterPro"/>
</dbReference>
<evidence type="ECO:0000256" key="4">
    <source>
        <dbReference type="ARBA" id="ARBA00022763"/>
    </source>
</evidence>
<comment type="similarity">
    <text evidence="1">Belongs to the RecN family.</text>
</comment>
<dbReference type="SUPFAM" id="SSF52540">
    <property type="entry name" value="P-loop containing nucleoside triphosphate hydrolases"/>
    <property type="match status" value="1"/>
</dbReference>
<dbReference type="GO" id="GO:0005524">
    <property type="term" value="F:ATP binding"/>
    <property type="evidence" value="ECO:0007669"/>
    <property type="project" value="UniProtKB-KW"/>
</dbReference>
<dbReference type="CDD" id="cd03241">
    <property type="entry name" value="ABC_RecN"/>
    <property type="match status" value="1"/>
</dbReference>
<feature type="coiled-coil region" evidence="8">
    <location>
        <begin position="138"/>
        <end position="172"/>
    </location>
</feature>
<dbReference type="GO" id="GO:0043590">
    <property type="term" value="C:bacterial nucleoid"/>
    <property type="evidence" value="ECO:0007669"/>
    <property type="project" value="TreeGrafter"/>
</dbReference>
<reference evidence="9" key="1">
    <citation type="journal article" date="2014" name="Front. Microbiol.">
        <title>High frequency of phylogenetically diverse reductive dehalogenase-homologous genes in deep subseafloor sedimentary metagenomes.</title>
        <authorList>
            <person name="Kawai M."/>
            <person name="Futagami T."/>
            <person name="Toyoda A."/>
            <person name="Takaki Y."/>
            <person name="Nishi S."/>
            <person name="Hori S."/>
            <person name="Arai W."/>
            <person name="Tsubouchi T."/>
            <person name="Morono Y."/>
            <person name="Uchiyama I."/>
            <person name="Ito T."/>
            <person name="Fujiyama A."/>
            <person name="Inagaki F."/>
            <person name="Takami H."/>
        </authorList>
    </citation>
    <scope>NUCLEOTIDE SEQUENCE</scope>
    <source>
        <strain evidence="9">Expedition CK06-06</strain>
    </source>
</reference>
<gene>
    <name evidence="9" type="ORF">S01H4_18097</name>
</gene>
<organism evidence="9">
    <name type="scientific">marine sediment metagenome</name>
    <dbReference type="NCBI Taxonomy" id="412755"/>
    <lineage>
        <taxon>unclassified sequences</taxon>
        <taxon>metagenomes</taxon>
        <taxon>ecological metagenomes</taxon>
    </lineage>
</organism>
<dbReference type="PANTHER" id="PTHR11059">
    <property type="entry name" value="DNA REPAIR PROTEIN RECN"/>
    <property type="match status" value="1"/>
</dbReference>
<dbReference type="PANTHER" id="PTHR11059:SF0">
    <property type="entry name" value="DNA REPAIR PROTEIN RECN"/>
    <property type="match status" value="1"/>
</dbReference>
<dbReference type="EMBL" id="BART01008008">
    <property type="protein sequence ID" value="GAG67196.1"/>
    <property type="molecule type" value="Genomic_DNA"/>
</dbReference>
<proteinExistence type="inferred from homology"/>
<keyword evidence="6" id="KW-0234">DNA repair</keyword>
<evidence type="ECO:0000256" key="3">
    <source>
        <dbReference type="ARBA" id="ARBA00022741"/>
    </source>
</evidence>
<evidence type="ECO:0000313" key="9">
    <source>
        <dbReference type="EMBL" id="GAG67196.1"/>
    </source>
</evidence>
<dbReference type="InterPro" id="IPR027417">
    <property type="entry name" value="P-loop_NTPase"/>
</dbReference>
<keyword evidence="5" id="KW-0067">ATP-binding</keyword>
<name>X1B595_9ZZZZ</name>
<keyword evidence="8" id="KW-0175">Coiled coil</keyword>
<feature type="non-terminal residue" evidence="9">
    <location>
        <position position="1"/>
    </location>
</feature>
<sequence>FQFNQLEKAHLESGEQEKLEEELKTLNHAEEIKTNLGNASFILANNENALLTRLHETVQLIGKLKSYFSKAGELYDRLESSHIELKDIAVEIDQLDEKVEHNPNRATEVNERLDMIYSLQQKHRVETVDELIGIKEELQKKIDEVTSYDTEIEKLEKEVDSQKGKLEKVAAELHKSRLSVIPEMESHLTVMLRQLGMPNGKFRIDHKDTDDYTPTGIDKVIFLFSANKQSDLQDISVVASGGELSRVMLSLKSLITGSSGLPTIIFDEIDSGVSGNIADRVGNILAEMARNMQVINITHLPQIASKGKNHYKVYKKDEGDSTNTYIKLLNNEERIEEIAKLLSGKELTDAALKNARELLKNV</sequence>
<evidence type="ECO:0000256" key="8">
    <source>
        <dbReference type="SAM" id="Coils"/>
    </source>
</evidence>
<dbReference type="GO" id="GO:0006281">
    <property type="term" value="P:DNA repair"/>
    <property type="evidence" value="ECO:0007669"/>
    <property type="project" value="UniProtKB-KW"/>
</dbReference>
<keyword evidence="3" id="KW-0547">Nucleotide-binding</keyword>